<keyword evidence="3" id="KW-1185">Reference proteome</keyword>
<feature type="domain" description="Dynamin stalk" evidence="1">
    <location>
        <begin position="2"/>
        <end position="62"/>
    </location>
</feature>
<protein>
    <submittedName>
        <fullName evidence="2">Dynamin central domain-containing protein</fullName>
    </submittedName>
</protein>
<dbReference type="Gramene" id="mRNA:HanXRQr2_Chr03g0117231">
    <property type="protein sequence ID" value="CDS:HanXRQr2_Chr03g0117231.1"/>
    <property type="gene ID" value="HanXRQr2_Chr03g0117231"/>
</dbReference>
<proteinExistence type="predicted"/>
<organism evidence="2 3">
    <name type="scientific">Helianthus annuus</name>
    <name type="common">Common sunflower</name>
    <dbReference type="NCBI Taxonomy" id="4232"/>
    <lineage>
        <taxon>Eukaryota</taxon>
        <taxon>Viridiplantae</taxon>
        <taxon>Streptophyta</taxon>
        <taxon>Embryophyta</taxon>
        <taxon>Tracheophyta</taxon>
        <taxon>Spermatophyta</taxon>
        <taxon>Magnoliopsida</taxon>
        <taxon>eudicotyledons</taxon>
        <taxon>Gunneridae</taxon>
        <taxon>Pentapetalae</taxon>
        <taxon>asterids</taxon>
        <taxon>campanulids</taxon>
        <taxon>Asterales</taxon>
        <taxon>Asteraceae</taxon>
        <taxon>Asteroideae</taxon>
        <taxon>Heliantheae alliance</taxon>
        <taxon>Heliantheae</taxon>
        <taxon>Helianthus</taxon>
    </lineage>
</organism>
<evidence type="ECO:0000313" key="2">
    <source>
        <dbReference type="EMBL" id="KAF5814973.1"/>
    </source>
</evidence>
<dbReference type="Pfam" id="PF01031">
    <property type="entry name" value="Dynamin_M"/>
    <property type="match status" value="1"/>
</dbReference>
<comment type="caution">
    <text evidence="2">The sequence shown here is derived from an EMBL/GenBank/DDBJ whole genome shotgun (WGS) entry which is preliminary data.</text>
</comment>
<accession>A0A9K3NXE8</accession>
<gene>
    <name evidence="2" type="ORF">HanXRQr2_Chr03g0117231</name>
</gene>
<evidence type="ECO:0000259" key="1">
    <source>
        <dbReference type="Pfam" id="PF01031"/>
    </source>
</evidence>
<reference evidence="2" key="2">
    <citation type="submission" date="2020-06" db="EMBL/GenBank/DDBJ databases">
        <title>Helianthus annuus Genome sequencing and assembly Release 2.</title>
        <authorList>
            <person name="Gouzy J."/>
            <person name="Langlade N."/>
            <person name="Munos S."/>
        </authorList>
    </citation>
    <scope>NUCLEOTIDE SEQUENCE</scope>
    <source>
        <tissue evidence="2">Leaves</tissue>
    </source>
</reference>
<evidence type="ECO:0000313" key="3">
    <source>
        <dbReference type="Proteomes" id="UP000215914"/>
    </source>
</evidence>
<name>A0A9K3NXE8_HELAN</name>
<dbReference type="InterPro" id="IPR000375">
    <property type="entry name" value="Dynamin_stalk"/>
</dbReference>
<sequence length="64" mass="7136">MVGIPVLAHRLVQIQSVIISKCLPEIVKKIDERLKVSVLDLNKLPRILKSETDAMATFIKIVGL</sequence>
<reference evidence="2" key="1">
    <citation type="journal article" date="2017" name="Nature">
        <title>The sunflower genome provides insights into oil metabolism, flowering and Asterid evolution.</title>
        <authorList>
            <person name="Badouin H."/>
            <person name="Gouzy J."/>
            <person name="Grassa C.J."/>
            <person name="Murat F."/>
            <person name="Staton S.E."/>
            <person name="Cottret L."/>
            <person name="Lelandais-Briere C."/>
            <person name="Owens G.L."/>
            <person name="Carrere S."/>
            <person name="Mayjonade B."/>
            <person name="Legrand L."/>
            <person name="Gill N."/>
            <person name="Kane N.C."/>
            <person name="Bowers J.E."/>
            <person name="Hubner S."/>
            <person name="Bellec A."/>
            <person name="Berard A."/>
            <person name="Berges H."/>
            <person name="Blanchet N."/>
            <person name="Boniface M.C."/>
            <person name="Brunel D."/>
            <person name="Catrice O."/>
            <person name="Chaidir N."/>
            <person name="Claudel C."/>
            <person name="Donnadieu C."/>
            <person name="Faraut T."/>
            <person name="Fievet G."/>
            <person name="Helmstetter N."/>
            <person name="King M."/>
            <person name="Knapp S.J."/>
            <person name="Lai Z."/>
            <person name="Le Paslier M.C."/>
            <person name="Lippi Y."/>
            <person name="Lorenzon L."/>
            <person name="Mandel J.R."/>
            <person name="Marage G."/>
            <person name="Marchand G."/>
            <person name="Marquand E."/>
            <person name="Bret-Mestries E."/>
            <person name="Morien E."/>
            <person name="Nambeesan S."/>
            <person name="Nguyen T."/>
            <person name="Pegot-Espagnet P."/>
            <person name="Pouilly N."/>
            <person name="Raftis F."/>
            <person name="Sallet E."/>
            <person name="Schiex T."/>
            <person name="Thomas J."/>
            <person name="Vandecasteele C."/>
            <person name="Vares D."/>
            <person name="Vear F."/>
            <person name="Vautrin S."/>
            <person name="Crespi M."/>
            <person name="Mangin B."/>
            <person name="Burke J.M."/>
            <person name="Salse J."/>
            <person name="Munos S."/>
            <person name="Vincourt P."/>
            <person name="Rieseberg L.H."/>
            <person name="Langlade N.B."/>
        </authorList>
    </citation>
    <scope>NUCLEOTIDE SEQUENCE</scope>
    <source>
        <tissue evidence="2">Leaves</tissue>
    </source>
</reference>
<dbReference type="AlphaFoldDB" id="A0A9K3NXE8"/>
<dbReference type="Proteomes" id="UP000215914">
    <property type="component" value="Unassembled WGS sequence"/>
</dbReference>
<dbReference type="EMBL" id="MNCJ02000318">
    <property type="protein sequence ID" value="KAF5814973.1"/>
    <property type="molecule type" value="Genomic_DNA"/>
</dbReference>